<protein>
    <recommendedName>
        <fullName evidence="5">Sec-independent protein translocase protein TatC</fullName>
    </recommendedName>
</protein>
<comment type="similarity">
    <text evidence="5">Belongs to the TatC family.</text>
</comment>
<evidence type="ECO:0000256" key="3">
    <source>
        <dbReference type="ARBA" id="ARBA00022989"/>
    </source>
</evidence>
<reference evidence="7" key="1">
    <citation type="journal article" date="2019" name="Int. J. Syst. Evol. Microbiol.">
        <title>The Global Catalogue of Microorganisms (GCM) 10K type strain sequencing project: providing services to taxonomists for standard genome sequencing and annotation.</title>
        <authorList>
            <consortium name="The Broad Institute Genomics Platform"/>
            <consortium name="The Broad Institute Genome Sequencing Center for Infectious Disease"/>
            <person name="Wu L."/>
            <person name="Ma J."/>
        </authorList>
    </citation>
    <scope>NUCLEOTIDE SEQUENCE [LARGE SCALE GENOMIC DNA]</scope>
    <source>
        <strain evidence="7">CECT 8289</strain>
    </source>
</reference>
<dbReference type="PRINTS" id="PR01840">
    <property type="entry name" value="TATCFAMILY"/>
</dbReference>
<keyword evidence="3 5" id="KW-1133">Transmembrane helix</keyword>
<keyword evidence="2 5" id="KW-0812">Transmembrane</keyword>
<evidence type="ECO:0000313" key="7">
    <source>
        <dbReference type="Proteomes" id="UP001595907"/>
    </source>
</evidence>
<keyword evidence="5" id="KW-0813">Transport</keyword>
<evidence type="ECO:0000256" key="1">
    <source>
        <dbReference type="ARBA" id="ARBA00004141"/>
    </source>
</evidence>
<evidence type="ECO:0000256" key="4">
    <source>
        <dbReference type="ARBA" id="ARBA00023136"/>
    </source>
</evidence>
<comment type="subcellular location">
    <subcellularLocation>
        <location evidence="5">Cell membrane</location>
        <topology evidence="5">Multi-pass membrane protein</topology>
    </subcellularLocation>
    <subcellularLocation>
        <location evidence="1">Membrane</location>
        <topology evidence="1">Multi-pass membrane protein</topology>
    </subcellularLocation>
</comment>
<feature type="transmembrane region" description="Helical" evidence="5">
    <location>
        <begin position="203"/>
        <end position="225"/>
    </location>
</feature>
<dbReference type="NCBIfam" id="TIGR00945">
    <property type="entry name" value="tatC"/>
    <property type="match status" value="1"/>
</dbReference>
<sequence length="291" mass="32683">MANTTANKKTFLNKLGNSTGAEMTFIDHLEALRWHLIRAVLVWLTAVIAIFIKIDWVFDNVIYAPAQSDFISYRALCSFSHKLHLGDALCMPPVNIQLQGNTISGPFMSAISIAVIGGLIVAFPYLFWELWRFVKPALSPKEVKYSRGSILWVSLCFFLGGAFGYFLLAPFTFNFLANFQLGTKGAYLYRPTLDDYIDTLNNIILGCGIAFELPVMAYVLGKIGLISAKFLRTYRKYAFVVILILAAIITPSPDWTSQLIVSIPLLLLYEISVIICARIDKQKAIEEKEWS</sequence>
<evidence type="ECO:0000313" key="6">
    <source>
        <dbReference type="EMBL" id="MFC4263225.1"/>
    </source>
</evidence>
<feature type="transmembrane region" description="Helical" evidence="5">
    <location>
        <begin position="259"/>
        <end position="279"/>
    </location>
</feature>
<comment type="function">
    <text evidence="5">Part of the twin-arginine translocation (Tat) system that transports large folded proteins containing a characteristic twin-arginine motif in their signal peptide across membranes.</text>
</comment>
<dbReference type="HAMAP" id="MF_00902">
    <property type="entry name" value="TatC"/>
    <property type="match status" value="1"/>
</dbReference>
<proteinExistence type="inferred from homology"/>
<dbReference type="Proteomes" id="UP001595907">
    <property type="component" value="Unassembled WGS sequence"/>
</dbReference>
<dbReference type="RefSeq" id="WP_379709501.1">
    <property type="nucleotide sequence ID" value="NZ_JBHSCZ010000002.1"/>
</dbReference>
<dbReference type="Pfam" id="PF00902">
    <property type="entry name" value="TatC"/>
    <property type="match status" value="1"/>
</dbReference>
<comment type="caution">
    <text evidence="6">The sequence shown here is derived from an EMBL/GenBank/DDBJ whole genome shotgun (WGS) entry which is preliminary data.</text>
</comment>
<name>A0ABV8QSH6_9BACT</name>
<keyword evidence="4 5" id="KW-0472">Membrane</keyword>
<accession>A0ABV8QSH6</accession>
<organism evidence="6 7">
    <name type="scientific">Ferruginibacter yonginensis</name>
    <dbReference type="NCBI Taxonomy" id="1310416"/>
    <lineage>
        <taxon>Bacteria</taxon>
        <taxon>Pseudomonadati</taxon>
        <taxon>Bacteroidota</taxon>
        <taxon>Chitinophagia</taxon>
        <taxon>Chitinophagales</taxon>
        <taxon>Chitinophagaceae</taxon>
        <taxon>Ferruginibacter</taxon>
    </lineage>
</organism>
<feature type="transmembrane region" description="Helical" evidence="5">
    <location>
        <begin position="237"/>
        <end position="253"/>
    </location>
</feature>
<dbReference type="EMBL" id="JBHSCZ010000002">
    <property type="protein sequence ID" value="MFC4263225.1"/>
    <property type="molecule type" value="Genomic_DNA"/>
</dbReference>
<gene>
    <name evidence="5 6" type="primary">tatC</name>
    <name evidence="6" type="ORF">ACFOWM_10075</name>
</gene>
<feature type="transmembrane region" description="Helical" evidence="5">
    <location>
        <begin position="149"/>
        <end position="168"/>
    </location>
</feature>
<keyword evidence="5" id="KW-0811">Translocation</keyword>
<keyword evidence="5" id="KW-0653">Protein transport</keyword>
<feature type="transmembrane region" description="Helical" evidence="5">
    <location>
        <begin position="107"/>
        <end position="128"/>
    </location>
</feature>
<evidence type="ECO:0000256" key="2">
    <source>
        <dbReference type="ARBA" id="ARBA00022692"/>
    </source>
</evidence>
<keyword evidence="7" id="KW-1185">Reference proteome</keyword>
<dbReference type="PANTHER" id="PTHR30371:SF0">
    <property type="entry name" value="SEC-INDEPENDENT PROTEIN TRANSLOCASE PROTEIN TATC, CHLOROPLASTIC-RELATED"/>
    <property type="match status" value="1"/>
</dbReference>
<keyword evidence="5" id="KW-1003">Cell membrane</keyword>
<dbReference type="PANTHER" id="PTHR30371">
    <property type="entry name" value="SEC-INDEPENDENT PROTEIN TRANSLOCASE PROTEIN TATC"/>
    <property type="match status" value="1"/>
</dbReference>
<feature type="transmembrane region" description="Helical" evidence="5">
    <location>
        <begin position="36"/>
        <end position="54"/>
    </location>
</feature>
<comment type="subunit">
    <text evidence="5">Forms a complex with TatA.</text>
</comment>
<evidence type="ECO:0000256" key="5">
    <source>
        <dbReference type="HAMAP-Rule" id="MF_00902"/>
    </source>
</evidence>
<dbReference type="InterPro" id="IPR002033">
    <property type="entry name" value="TatC"/>
</dbReference>